<comment type="caution">
    <text evidence="7">The sequence shown here is derived from an EMBL/GenBank/DDBJ whole genome shotgun (WGS) entry which is preliminary data.</text>
</comment>
<comment type="function">
    <text evidence="6">Together with LptD, is involved in the assembly of lipopolysaccharide (LPS) at the surface of the outer membrane. Required for the proper assembly of LptD. Binds LPS and may serve as the LPS recognition site at the outer membrane.</text>
</comment>
<dbReference type="InterPro" id="IPR007485">
    <property type="entry name" value="LPS_assembly_LptE"/>
</dbReference>
<evidence type="ECO:0000256" key="5">
    <source>
        <dbReference type="ARBA" id="ARBA00023288"/>
    </source>
</evidence>
<dbReference type="HAMAP" id="MF_01186">
    <property type="entry name" value="LPS_assembly_LptE"/>
    <property type="match status" value="1"/>
</dbReference>
<name>A0A0J8GZM0_9ALTE</name>
<evidence type="ECO:0000256" key="3">
    <source>
        <dbReference type="ARBA" id="ARBA00023139"/>
    </source>
</evidence>
<organism evidence="7 8">
    <name type="scientific">Catenovulum maritimum</name>
    <dbReference type="NCBI Taxonomy" id="1513271"/>
    <lineage>
        <taxon>Bacteria</taxon>
        <taxon>Pseudomonadati</taxon>
        <taxon>Pseudomonadota</taxon>
        <taxon>Gammaproteobacteria</taxon>
        <taxon>Alteromonadales</taxon>
        <taxon>Alteromonadaceae</taxon>
        <taxon>Catenovulum</taxon>
    </lineage>
</organism>
<comment type="subunit">
    <text evidence="6">Component of the lipopolysaccharide transport and assembly complex. Interacts with LptD.</text>
</comment>
<dbReference type="PANTHER" id="PTHR38098:SF1">
    <property type="entry name" value="LPS-ASSEMBLY LIPOPROTEIN LPTE"/>
    <property type="match status" value="1"/>
</dbReference>
<comment type="subcellular location">
    <subcellularLocation>
        <location evidence="6">Cell outer membrane</location>
        <topology evidence="6">Lipid-anchor</topology>
    </subcellularLocation>
</comment>
<protein>
    <recommendedName>
        <fullName evidence="6">LPS-assembly lipoprotein LptE</fullName>
    </recommendedName>
</protein>
<keyword evidence="4 6" id="KW-0998">Cell outer membrane</keyword>
<dbReference type="AlphaFoldDB" id="A0A0J8GZM0"/>
<proteinExistence type="inferred from homology"/>
<dbReference type="Proteomes" id="UP000037600">
    <property type="component" value="Unassembled WGS sequence"/>
</dbReference>
<dbReference type="Gene3D" id="3.30.160.150">
    <property type="entry name" value="Lipoprotein like domain"/>
    <property type="match status" value="1"/>
</dbReference>
<dbReference type="PROSITE" id="PS51257">
    <property type="entry name" value="PROKAR_LIPOPROTEIN"/>
    <property type="match status" value="1"/>
</dbReference>
<sequence length="171" mass="19084">MAKMTPLISGLSPVKTMVLLFVTLGLTACGFKLRGSYAVPASMQFICLEQSASPALGKELTKRLLRSKVKIIKDKASCVSLVLNRDKIERPVLSLFPNAQVAEYELIYKVSYTVTFPNQEPRTFNAEASRDYQDNPEAVLAKSKENKLLQAELRRHAAEQILLQLASLENR</sequence>
<evidence type="ECO:0000313" key="7">
    <source>
        <dbReference type="EMBL" id="KMT66183.1"/>
    </source>
</evidence>
<keyword evidence="1 6" id="KW-0732">Signal</keyword>
<keyword evidence="3 6" id="KW-0564">Palmitate</keyword>
<keyword evidence="2 6" id="KW-0472">Membrane</keyword>
<dbReference type="GO" id="GO:0043165">
    <property type="term" value="P:Gram-negative-bacterium-type cell outer membrane assembly"/>
    <property type="evidence" value="ECO:0007669"/>
    <property type="project" value="UniProtKB-UniRule"/>
</dbReference>
<evidence type="ECO:0000256" key="1">
    <source>
        <dbReference type="ARBA" id="ARBA00022729"/>
    </source>
</evidence>
<keyword evidence="5 6" id="KW-0449">Lipoprotein</keyword>
<dbReference type="Pfam" id="PF04390">
    <property type="entry name" value="LptE"/>
    <property type="match status" value="1"/>
</dbReference>
<accession>A0A0J8GZM0</accession>
<dbReference type="GO" id="GO:0009279">
    <property type="term" value="C:cell outer membrane"/>
    <property type="evidence" value="ECO:0007669"/>
    <property type="project" value="UniProtKB-SubCell"/>
</dbReference>
<evidence type="ECO:0000256" key="6">
    <source>
        <dbReference type="HAMAP-Rule" id="MF_01186"/>
    </source>
</evidence>
<dbReference type="EMBL" id="LAZL01000006">
    <property type="protein sequence ID" value="KMT66183.1"/>
    <property type="molecule type" value="Genomic_DNA"/>
</dbReference>
<dbReference type="STRING" id="1513271.XM47_05300"/>
<evidence type="ECO:0000313" key="8">
    <source>
        <dbReference type="Proteomes" id="UP000037600"/>
    </source>
</evidence>
<dbReference type="PANTHER" id="PTHR38098">
    <property type="entry name" value="LPS-ASSEMBLY LIPOPROTEIN LPTE"/>
    <property type="match status" value="1"/>
</dbReference>
<keyword evidence="8" id="KW-1185">Reference proteome</keyword>
<gene>
    <name evidence="6" type="primary">lptE</name>
    <name evidence="7" type="ORF">XM47_05300</name>
</gene>
<dbReference type="GO" id="GO:0001530">
    <property type="term" value="F:lipopolysaccharide binding"/>
    <property type="evidence" value="ECO:0007669"/>
    <property type="project" value="TreeGrafter"/>
</dbReference>
<dbReference type="GO" id="GO:0015920">
    <property type="term" value="P:lipopolysaccharide transport"/>
    <property type="evidence" value="ECO:0007669"/>
    <property type="project" value="TreeGrafter"/>
</dbReference>
<comment type="similarity">
    <text evidence="6">Belongs to the LptE lipoprotein family.</text>
</comment>
<evidence type="ECO:0000256" key="4">
    <source>
        <dbReference type="ARBA" id="ARBA00023237"/>
    </source>
</evidence>
<evidence type="ECO:0000256" key="2">
    <source>
        <dbReference type="ARBA" id="ARBA00023136"/>
    </source>
</evidence>
<dbReference type="GO" id="GO:1990351">
    <property type="term" value="C:transporter complex"/>
    <property type="evidence" value="ECO:0007669"/>
    <property type="project" value="TreeGrafter"/>
</dbReference>
<reference evidence="7 8" key="1">
    <citation type="submission" date="2015-04" db="EMBL/GenBank/DDBJ databases">
        <title>Draft Genome Sequence of the Novel Agar-Digesting Marine Bacterium Q1.</title>
        <authorList>
            <person name="Li Y."/>
            <person name="Li D."/>
            <person name="Chen G."/>
            <person name="Du Z."/>
        </authorList>
    </citation>
    <scope>NUCLEOTIDE SEQUENCE [LARGE SCALE GENOMIC DNA]</scope>
    <source>
        <strain evidence="7 8">Q1</strain>
    </source>
</reference>